<organism evidence="3 4">
    <name type="scientific">Pisum sativum</name>
    <name type="common">Garden pea</name>
    <name type="synonym">Lathyrus oleraceus</name>
    <dbReference type="NCBI Taxonomy" id="3888"/>
    <lineage>
        <taxon>Eukaryota</taxon>
        <taxon>Viridiplantae</taxon>
        <taxon>Streptophyta</taxon>
        <taxon>Embryophyta</taxon>
        <taxon>Tracheophyta</taxon>
        <taxon>Spermatophyta</taxon>
        <taxon>Magnoliopsida</taxon>
        <taxon>eudicotyledons</taxon>
        <taxon>Gunneridae</taxon>
        <taxon>Pentapetalae</taxon>
        <taxon>rosids</taxon>
        <taxon>fabids</taxon>
        <taxon>Fabales</taxon>
        <taxon>Fabaceae</taxon>
        <taxon>Papilionoideae</taxon>
        <taxon>50 kb inversion clade</taxon>
        <taxon>NPAAA clade</taxon>
        <taxon>Hologalegina</taxon>
        <taxon>IRL clade</taxon>
        <taxon>Fabeae</taxon>
        <taxon>Lathyrus</taxon>
    </lineage>
</organism>
<proteinExistence type="predicted"/>
<accession>A0A9D4YB93</accession>
<dbReference type="Proteomes" id="UP001058974">
    <property type="component" value="Chromosome 2"/>
</dbReference>
<evidence type="ECO:0000313" key="4">
    <source>
        <dbReference type="Proteomes" id="UP001058974"/>
    </source>
</evidence>
<evidence type="ECO:0000256" key="1">
    <source>
        <dbReference type="SAM" id="MobiDB-lite"/>
    </source>
</evidence>
<evidence type="ECO:0000259" key="2">
    <source>
        <dbReference type="Pfam" id="PF22936"/>
    </source>
</evidence>
<keyword evidence="4" id="KW-1185">Reference proteome</keyword>
<evidence type="ECO:0000313" key="3">
    <source>
        <dbReference type="EMBL" id="KAI5436391.1"/>
    </source>
</evidence>
<dbReference type="Pfam" id="PF22936">
    <property type="entry name" value="Pol_BBD"/>
    <property type="match status" value="1"/>
</dbReference>
<sequence length="134" mass="15434">MNKSFVECLKCHQLGHFQYECLDWEKHANYVEHVEEGEEVLLMSYVDADQTKIEEAWFLDSRCSNHMTGNKEWLSELEGGFKQTMKLGNDTIMAVVDKGSVRLQVNGIIQEPDFGGKRENSRGSMEWSEANNKL</sequence>
<dbReference type="EMBL" id="JAMSHJ010000002">
    <property type="protein sequence ID" value="KAI5436391.1"/>
    <property type="molecule type" value="Genomic_DNA"/>
</dbReference>
<dbReference type="GO" id="GO:0008270">
    <property type="term" value="F:zinc ion binding"/>
    <property type="evidence" value="ECO:0007669"/>
    <property type="project" value="InterPro"/>
</dbReference>
<dbReference type="GO" id="GO:0003676">
    <property type="term" value="F:nucleic acid binding"/>
    <property type="evidence" value="ECO:0007669"/>
    <property type="project" value="InterPro"/>
</dbReference>
<comment type="caution">
    <text evidence="3">The sequence shown here is derived from an EMBL/GenBank/DDBJ whole genome shotgun (WGS) entry which is preliminary data.</text>
</comment>
<dbReference type="InterPro" id="IPR054722">
    <property type="entry name" value="PolX-like_BBD"/>
</dbReference>
<name>A0A9D4YB93_PEA</name>
<feature type="region of interest" description="Disordered" evidence="1">
    <location>
        <begin position="114"/>
        <end position="134"/>
    </location>
</feature>
<dbReference type="SUPFAM" id="SSF57756">
    <property type="entry name" value="Retrovirus zinc finger-like domains"/>
    <property type="match status" value="1"/>
</dbReference>
<gene>
    <name evidence="3" type="ORF">KIW84_022754</name>
</gene>
<reference evidence="3 4" key="1">
    <citation type="journal article" date="2022" name="Nat. Genet.">
        <title>Improved pea reference genome and pan-genome highlight genomic features and evolutionary characteristics.</title>
        <authorList>
            <person name="Yang T."/>
            <person name="Liu R."/>
            <person name="Luo Y."/>
            <person name="Hu S."/>
            <person name="Wang D."/>
            <person name="Wang C."/>
            <person name="Pandey M.K."/>
            <person name="Ge S."/>
            <person name="Xu Q."/>
            <person name="Li N."/>
            <person name="Li G."/>
            <person name="Huang Y."/>
            <person name="Saxena R.K."/>
            <person name="Ji Y."/>
            <person name="Li M."/>
            <person name="Yan X."/>
            <person name="He Y."/>
            <person name="Liu Y."/>
            <person name="Wang X."/>
            <person name="Xiang C."/>
            <person name="Varshney R.K."/>
            <person name="Ding H."/>
            <person name="Gao S."/>
            <person name="Zong X."/>
        </authorList>
    </citation>
    <scope>NUCLEOTIDE SEQUENCE [LARGE SCALE GENOMIC DNA]</scope>
    <source>
        <strain evidence="3 4">cv. Zhongwan 6</strain>
    </source>
</reference>
<dbReference type="AlphaFoldDB" id="A0A9D4YB93"/>
<dbReference type="Gramene" id="Psat02G0275400-T1">
    <property type="protein sequence ID" value="KAI5436391.1"/>
    <property type="gene ID" value="KIW84_022754"/>
</dbReference>
<feature type="domain" description="Retrovirus-related Pol polyprotein from transposon TNT 1-94-like beta-barrel" evidence="2">
    <location>
        <begin position="57"/>
        <end position="106"/>
    </location>
</feature>
<dbReference type="InterPro" id="IPR036875">
    <property type="entry name" value="Znf_CCHC_sf"/>
</dbReference>
<protein>
    <recommendedName>
        <fullName evidence="2">Retrovirus-related Pol polyprotein from transposon TNT 1-94-like beta-barrel domain-containing protein</fullName>
    </recommendedName>
</protein>